<dbReference type="AlphaFoldDB" id="A0A816GRI6"/>
<evidence type="ECO:0000313" key="2">
    <source>
        <dbReference type="EMBL" id="CAF1677345.1"/>
    </source>
</evidence>
<sequence>LPHPHGHRNDARFNLLAWSTVRMDGDGYKQIDSLVEIVDVKQRSSVIHLKVNVDVEGSERRLSSLNESDERISAGSERRLSSLNESDERISAGSEASTASRNGT</sequence>
<name>A0A816GRI6_ADIRI</name>
<accession>A0A816GRI6</accession>
<keyword evidence="3" id="KW-1185">Reference proteome</keyword>
<dbReference type="EMBL" id="CAJNOR010014236">
    <property type="protein sequence ID" value="CAF1677345.1"/>
    <property type="molecule type" value="Genomic_DNA"/>
</dbReference>
<gene>
    <name evidence="2" type="ORF">XAT740_LOCUS59859</name>
</gene>
<feature type="compositionally biased region" description="Basic and acidic residues" evidence="1">
    <location>
        <begin position="58"/>
        <end position="90"/>
    </location>
</feature>
<organism evidence="2 3">
    <name type="scientific">Adineta ricciae</name>
    <name type="common">Rotifer</name>
    <dbReference type="NCBI Taxonomy" id="249248"/>
    <lineage>
        <taxon>Eukaryota</taxon>
        <taxon>Metazoa</taxon>
        <taxon>Spiralia</taxon>
        <taxon>Gnathifera</taxon>
        <taxon>Rotifera</taxon>
        <taxon>Eurotatoria</taxon>
        <taxon>Bdelloidea</taxon>
        <taxon>Adinetida</taxon>
        <taxon>Adinetidae</taxon>
        <taxon>Adineta</taxon>
    </lineage>
</organism>
<evidence type="ECO:0000256" key="1">
    <source>
        <dbReference type="SAM" id="MobiDB-lite"/>
    </source>
</evidence>
<protein>
    <submittedName>
        <fullName evidence="2">Uncharacterized protein</fullName>
    </submittedName>
</protein>
<comment type="caution">
    <text evidence="2">The sequence shown here is derived from an EMBL/GenBank/DDBJ whole genome shotgun (WGS) entry which is preliminary data.</text>
</comment>
<feature type="non-terminal residue" evidence="2">
    <location>
        <position position="1"/>
    </location>
</feature>
<feature type="compositionally biased region" description="Polar residues" evidence="1">
    <location>
        <begin position="94"/>
        <end position="104"/>
    </location>
</feature>
<proteinExistence type="predicted"/>
<evidence type="ECO:0000313" key="3">
    <source>
        <dbReference type="Proteomes" id="UP000663828"/>
    </source>
</evidence>
<reference evidence="2" key="1">
    <citation type="submission" date="2021-02" db="EMBL/GenBank/DDBJ databases">
        <authorList>
            <person name="Nowell W R."/>
        </authorList>
    </citation>
    <scope>NUCLEOTIDE SEQUENCE</scope>
</reference>
<feature type="region of interest" description="Disordered" evidence="1">
    <location>
        <begin position="58"/>
        <end position="104"/>
    </location>
</feature>
<dbReference type="Proteomes" id="UP000663828">
    <property type="component" value="Unassembled WGS sequence"/>
</dbReference>